<dbReference type="AlphaFoldDB" id="A0A375A9U4"/>
<accession>A0A375A9U4</accession>
<name>A0A375A9U4_9GAMM</name>
<evidence type="ECO:0000313" key="1">
    <source>
        <dbReference type="EMBL" id="SLM62892.1"/>
    </source>
</evidence>
<gene>
    <name evidence="1" type="ORF">DAQ1742_01962</name>
</gene>
<keyword evidence="2" id="KW-1185">Reference proteome</keyword>
<reference evidence="1 2" key="1">
    <citation type="submission" date="2016-09" db="EMBL/GenBank/DDBJ databases">
        <authorList>
            <person name="Reverchon S."/>
            <person name="Nasser W."/>
            <person name="Leonard S."/>
            <person name="Brochier C."/>
            <person name="Duprey A."/>
        </authorList>
    </citation>
    <scope>NUCLEOTIDE SEQUENCE [LARGE SCALE GENOMIC DNA]</scope>
    <source>
        <strain evidence="1 2">174/2</strain>
    </source>
</reference>
<dbReference type="KEGG" id="daq:DAQ1742_01962"/>
<protein>
    <submittedName>
        <fullName evidence="1">Uncharacterized protein</fullName>
    </submittedName>
</protein>
<dbReference type="EMBL" id="LT615367">
    <property type="protein sequence ID" value="SLM62892.1"/>
    <property type="molecule type" value="Genomic_DNA"/>
</dbReference>
<evidence type="ECO:0000313" key="2">
    <source>
        <dbReference type="Proteomes" id="UP000294820"/>
    </source>
</evidence>
<sequence length="48" mass="5278">MYFYGGEIFTDNEPLPASKTGFTGWFSEWGFKTGKTGFTGGSKNSLTE</sequence>
<proteinExistence type="predicted"/>
<organism evidence="1 2">
    <name type="scientific">Dickeya aquatica</name>
    <dbReference type="NCBI Taxonomy" id="1401087"/>
    <lineage>
        <taxon>Bacteria</taxon>
        <taxon>Pseudomonadati</taxon>
        <taxon>Pseudomonadota</taxon>
        <taxon>Gammaproteobacteria</taxon>
        <taxon>Enterobacterales</taxon>
        <taxon>Pectobacteriaceae</taxon>
        <taxon>Dickeya</taxon>
    </lineage>
</organism>
<dbReference type="Proteomes" id="UP000294820">
    <property type="component" value="Chromosome 1"/>
</dbReference>